<feature type="transmembrane region" description="Helical" evidence="8">
    <location>
        <begin position="75"/>
        <end position="94"/>
    </location>
</feature>
<keyword evidence="7 8" id="KW-0472">Membrane</keyword>
<dbReference type="GO" id="GO:0005886">
    <property type="term" value="C:plasma membrane"/>
    <property type="evidence" value="ECO:0007669"/>
    <property type="project" value="UniProtKB-SubCell"/>
</dbReference>
<dbReference type="RefSeq" id="WP_104005460.1">
    <property type="nucleotide sequence ID" value="NZ_FNVQ01000006.1"/>
</dbReference>
<name>A0A1H6DG89_9GAMM</name>
<dbReference type="AlphaFoldDB" id="A0A1H6DG89"/>
<dbReference type="PANTHER" id="PTHR30269:SF37">
    <property type="entry name" value="MEMBRANE TRANSPORTER PROTEIN"/>
    <property type="match status" value="1"/>
</dbReference>
<keyword evidence="6 8" id="KW-1133">Transmembrane helix</keyword>
<keyword evidence="5 8" id="KW-0812">Transmembrane</keyword>
<proteinExistence type="inferred from homology"/>
<feature type="transmembrane region" description="Helical" evidence="8">
    <location>
        <begin position="195"/>
        <end position="217"/>
    </location>
</feature>
<accession>A0A1H6DG89</accession>
<evidence type="ECO:0000256" key="1">
    <source>
        <dbReference type="ARBA" id="ARBA00004651"/>
    </source>
</evidence>
<feature type="transmembrane region" description="Helical" evidence="8">
    <location>
        <begin position="130"/>
        <end position="157"/>
    </location>
</feature>
<feature type="transmembrane region" description="Helical" evidence="8">
    <location>
        <begin position="12"/>
        <end position="43"/>
    </location>
</feature>
<dbReference type="InterPro" id="IPR052017">
    <property type="entry name" value="TSUP"/>
</dbReference>
<evidence type="ECO:0000313" key="10">
    <source>
        <dbReference type="Proteomes" id="UP000236745"/>
    </source>
</evidence>
<dbReference type="OrthoDB" id="5739612at2"/>
<feature type="transmembrane region" description="Helical" evidence="8">
    <location>
        <begin position="100"/>
        <end position="118"/>
    </location>
</feature>
<protein>
    <recommendedName>
        <fullName evidence="8">Probable membrane transporter protein</fullName>
    </recommendedName>
</protein>
<dbReference type="Pfam" id="PF01925">
    <property type="entry name" value="TauE"/>
    <property type="match status" value="1"/>
</dbReference>
<feature type="transmembrane region" description="Helical" evidence="8">
    <location>
        <begin position="169"/>
        <end position="188"/>
    </location>
</feature>
<gene>
    <name evidence="9" type="ORF">SAMN05444390_10685</name>
</gene>
<evidence type="ECO:0000313" key="9">
    <source>
        <dbReference type="EMBL" id="SEG84132.1"/>
    </source>
</evidence>
<keyword evidence="4 8" id="KW-1003">Cell membrane</keyword>
<feature type="transmembrane region" description="Helical" evidence="8">
    <location>
        <begin position="49"/>
        <end position="68"/>
    </location>
</feature>
<comment type="similarity">
    <text evidence="2 8">Belongs to the 4-toluene sulfonate uptake permease (TSUP) (TC 2.A.102) family.</text>
</comment>
<evidence type="ECO:0000256" key="7">
    <source>
        <dbReference type="ARBA" id="ARBA00023136"/>
    </source>
</evidence>
<keyword evidence="3" id="KW-0813">Transport</keyword>
<comment type="subcellular location">
    <subcellularLocation>
        <location evidence="1 8">Cell membrane</location>
        <topology evidence="1 8">Multi-pass membrane protein</topology>
    </subcellularLocation>
</comment>
<evidence type="ECO:0000256" key="2">
    <source>
        <dbReference type="ARBA" id="ARBA00009142"/>
    </source>
</evidence>
<dbReference type="InterPro" id="IPR002781">
    <property type="entry name" value="TM_pro_TauE-like"/>
</dbReference>
<feature type="transmembrane region" description="Helical" evidence="8">
    <location>
        <begin position="229"/>
        <end position="249"/>
    </location>
</feature>
<dbReference type="PANTHER" id="PTHR30269">
    <property type="entry name" value="TRANSMEMBRANE PROTEIN YFCA"/>
    <property type="match status" value="1"/>
</dbReference>
<sequence length="250" mass="26556">MSSFLAIDNLAWAILPVFVAALVRGYTGFGYAAIAITGLNLIWPPQQSVPVILILDVIGTLGLLRGAWPDADRGVMLRMGSGALVGIPLGLTLLIQLPELALKIGISVAVLVMTLMLLRKTEKTAVERTLVTRFMGVLSGGFTAAASVGGLPIVSYLLSMPLTPKVQRATMVIFLACIDLLALLLLWISGVIDAGIWVPLLALLLPTWIGVQLGQMAFHRRQPSSFHPVAVPVLVMLSLSGLGTGLYQLV</sequence>
<evidence type="ECO:0000256" key="6">
    <source>
        <dbReference type="ARBA" id="ARBA00022989"/>
    </source>
</evidence>
<keyword evidence="10" id="KW-1185">Reference proteome</keyword>
<evidence type="ECO:0000256" key="4">
    <source>
        <dbReference type="ARBA" id="ARBA00022475"/>
    </source>
</evidence>
<evidence type="ECO:0000256" key="8">
    <source>
        <dbReference type="RuleBase" id="RU363041"/>
    </source>
</evidence>
<evidence type="ECO:0000256" key="5">
    <source>
        <dbReference type="ARBA" id="ARBA00022692"/>
    </source>
</evidence>
<reference evidence="9 10" key="1">
    <citation type="submission" date="2016-10" db="EMBL/GenBank/DDBJ databases">
        <authorList>
            <person name="de Groot N.N."/>
        </authorList>
    </citation>
    <scope>NUCLEOTIDE SEQUENCE [LARGE SCALE GENOMIC DNA]</scope>
    <source>
        <strain evidence="9 10">DSM 22012</strain>
    </source>
</reference>
<evidence type="ECO:0000256" key="3">
    <source>
        <dbReference type="ARBA" id="ARBA00022448"/>
    </source>
</evidence>
<dbReference type="EMBL" id="FNVQ01000006">
    <property type="protein sequence ID" value="SEG84132.1"/>
    <property type="molecule type" value="Genomic_DNA"/>
</dbReference>
<organism evidence="9 10">
    <name type="scientific">Marinobacterium lutimaris</name>
    <dbReference type="NCBI Taxonomy" id="568106"/>
    <lineage>
        <taxon>Bacteria</taxon>
        <taxon>Pseudomonadati</taxon>
        <taxon>Pseudomonadota</taxon>
        <taxon>Gammaproteobacteria</taxon>
        <taxon>Oceanospirillales</taxon>
        <taxon>Oceanospirillaceae</taxon>
        <taxon>Marinobacterium</taxon>
    </lineage>
</organism>
<dbReference type="Proteomes" id="UP000236745">
    <property type="component" value="Unassembled WGS sequence"/>
</dbReference>